<organism evidence="4 5">
    <name type="scientific">Pichia membranifaciens</name>
    <dbReference type="NCBI Taxonomy" id="4926"/>
    <lineage>
        <taxon>Eukaryota</taxon>
        <taxon>Fungi</taxon>
        <taxon>Dikarya</taxon>
        <taxon>Ascomycota</taxon>
        <taxon>Saccharomycotina</taxon>
        <taxon>Pichiomycetes</taxon>
        <taxon>Pichiales</taxon>
        <taxon>Pichiaceae</taxon>
        <taxon>Pichia</taxon>
    </lineage>
</organism>
<feature type="compositionally biased region" description="Polar residues" evidence="2">
    <location>
        <begin position="416"/>
        <end position="433"/>
    </location>
</feature>
<dbReference type="Pfam" id="PF00076">
    <property type="entry name" value="RRM_1"/>
    <property type="match status" value="1"/>
</dbReference>
<feature type="compositionally biased region" description="Basic and acidic residues" evidence="2">
    <location>
        <begin position="395"/>
        <end position="414"/>
    </location>
</feature>
<feature type="domain" description="RRM" evidence="3">
    <location>
        <begin position="62"/>
        <end position="145"/>
    </location>
</feature>
<comment type="caution">
    <text evidence="4">The sequence shown here is derived from an EMBL/GenBank/DDBJ whole genome shotgun (WGS) entry which is preliminary data.</text>
</comment>
<dbReference type="OrthoDB" id="3994257at2759"/>
<feature type="compositionally biased region" description="Basic and acidic residues" evidence="2">
    <location>
        <begin position="328"/>
        <end position="374"/>
    </location>
</feature>
<dbReference type="PROSITE" id="PS50102">
    <property type="entry name" value="RRM"/>
    <property type="match status" value="1"/>
</dbReference>
<dbReference type="SUPFAM" id="SSF54928">
    <property type="entry name" value="RNA-binding domain, RBD"/>
    <property type="match status" value="1"/>
</dbReference>
<dbReference type="InterPro" id="IPR000504">
    <property type="entry name" value="RRM_dom"/>
</dbReference>
<dbReference type="InterPro" id="IPR035979">
    <property type="entry name" value="RBD_domain_sf"/>
</dbReference>
<reference evidence="4 5" key="1">
    <citation type="submission" date="2016-08" db="EMBL/GenBank/DDBJ databases">
        <title>Whole genome shotgun sequence of Pichia membranifaciens KS47-1.</title>
        <authorList>
            <person name="Konishi M."/>
            <person name="Ishida M."/>
            <person name="Arakawa T."/>
            <person name="Kato Y."/>
            <person name="Horiuchi J."/>
        </authorList>
    </citation>
    <scope>NUCLEOTIDE SEQUENCE [LARGE SCALE GENOMIC DNA]</scope>
    <source>
        <strain evidence="4 5">KS47-1</strain>
    </source>
</reference>
<feature type="region of interest" description="Disordered" evidence="2">
    <location>
        <begin position="149"/>
        <end position="433"/>
    </location>
</feature>
<evidence type="ECO:0000256" key="2">
    <source>
        <dbReference type="SAM" id="MobiDB-lite"/>
    </source>
</evidence>
<evidence type="ECO:0000313" key="5">
    <source>
        <dbReference type="Proteomes" id="UP000186136"/>
    </source>
</evidence>
<dbReference type="InterPro" id="IPR012677">
    <property type="entry name" value="Nucleotide-bd_a/b_plait_sf"/>
</dbReference>
<gene>
    <name evidence="4" type="ORF">PMKS-002004</name>
</gene>
<dbReference type="Proteomes" id="UP000186136">
    <property type="component" value="Unassembled WGS sequence"/>
</dbReference>
<name>A0A1Q2YGL9_9ASCO</name>
<feature type="compositionally biased region" description="Basic and acidic residues" evidence="2">
    <location>
        <begin position="215"/>
        <end position="244"/>
    </location>
</feature>
<evidence type="ECO:0000259" key="3">
    <source>
        <dbReference type="PROSITE" id="PS50102"/>
    </source>
</evidence>
<feature type="compositionally biased region" description="Basic and acidic residues" evidence="2">
    <location>
        <begin position="294"/>
        <end position="314"/>
    </location>
</feature>
<feature type="compositionally biased region" description="Basic and acidic residues" evidence="2">
    <location>
        <begin position="183"/>
        <end position="207"/>
    </location>
</feature>
<dbReference type="Gene3D" id="3.30.70.330">
    <property type="match status" value="1"/>
</dbReference>
<keyword evidence="1" id="KW-0694">RNA-binding</keyword>
<evidence type="ECO:0000256" key="1">
    <source>
        <dbReference type="PROSITE-ProRule" id="PRU00176"/>
    </source>
</evidence>
<proteinExistence type="predicted"/>
<feature type="compositionally biased region" description="Basic and acidic residues" evidence="2">
    <location>
        <begin position="259"/>
        <end position="279"/>
    </location>
</feature>
<sequence length="433" mass="49524">MPPKKNVKMDLSSFLADDTFGAATDSWADEFDPSMIQNPSSTIDIGFELPSTEPVIPEQPPYTARIASFPDGTTEEDLRNFFVEGLKLTEPEAVIEDFYCPKDLDGSLKPFAFITFVTRELLIDALALNDQPIHNRAVYVSVAKPSKRERRSNQEWGSARGSRPGRFEDEADIDWSGARGGRSQREPYQRDSFQRDSFQREPRREEVEINWDSARGGREPPVRDDDRSFRGPPRERRPLPRDEDFNWGSARGTQTQPEIQERSFRGPPRERTGPPREDNFNWGAARGSQTQPEVQEKHFRSVPRERHTEPKEDSFNWGAARGSLLNTEPRRTYQKPKQDNLDWEAKGSMLNKEKPQAKSQPKTEKKEGALDGPKKSIFSVLQDEDEDNDNENEDKEEKDKDTSSESKDQTDEIAKSTAQLSLNDESGWTVQKK</sequence>
<dbReference type="EMBL" id="BDGI01000072">
    <property type="protein sequence ID" value="GAV28533.1"/>
    <property type="molecule type" value="Genomic_DNA"/>
</dbReference>
<dbReference type="SMART" id="SM00360">
    <property type="entry name" value="RRM"/>
    <property type="match status" value="1"/>
</dbReference>
<dbReference type="AlphaFoldDB" id="A0A1Q2YGL9"/>
<accession>A0A1Q2YGL9</accession>
<dbReference type="GO" id="GO:0003723">
    <property type="term" value="F:RNA binding"/>
    <property type="evidence" value="ECO:0007669"/>
    <property type="project" value="UniProtKB-UniRule"/>
</dbReference>
<protein>
    <recommendedName>
        <fullName evidence="3">RRM domain-containing protein</fullName>
    </recommendedName>
</protein>
<keyword evidence="5" id="KW-1185">Reference proteome</keyword>
<feature type="compositionally biased region" description="Acidic residues" evidence="2">
    <location>
        <begin position="382"/>
        <end position="394"/>
    </location>
</feature>
<evidence type="ECO:0000313" key="4">
    <source>
        <dbReference type="EMBL" id="GAV28533.1"/>
    </source>
</evidence>